<feature type="transmembrane region" description="Helical" evidence="1">
    <location>
        <begin position="117"/>
        <end position="138"/>
    </location>
</feature>
<evidence type="ECO:0000256" key="1">
    <source>
        <dbReference type="SAM" id="Phobius"/>
    </source>
</evidence>
<gene>
    <name evidence="2" type="ORF">ACFPTP_14155</name>
</gene>
<keyword evidence="1" id="KW-0472">Membrane</keyword>
<evidence type="ECO:0000313" key="2">
    <source>
        <dbReference type="EMBL" id="MFC5604370.1"/>
    </source>
</evidence>
<comment type="caution">
    <text evidence="2">The sequence shown here is derived from an EMBL/GenBank/DDBJ whole genome shotgun (WGS) entry which is preliminary data.</text>
</comment>
<sequence>MKTCSTCGHVQNDGNFCGKCGGKLASQVEGQTAAARQPEQPVQQNSEQLEKIKEQSKMYLGYFVKQLKSPSGQSDMKNSLISIALYILLTVIAVYTLLKNVLSNSWVGYMGPSFFQILIYATIFFVVLIGISATAVFLTSKLFSEDVKYTEVINKFGGYYVIPIILTAFGIVLSLIKSYTIAGMSIYIGLIIAFGLIPVFVMIRQLSLKSKGIDSFYAYLFYLLLNVIFGVIIGLFIADSAIGEMIDYF</sequence>
<organism evidence="2 3">
    <name type="scientific">Sporosarcina koreensis</name>
    <dbReference type="NCBI Taxonomy" id="334735"/>
    <lineage>
        <taxon>Bacteria</taxon>
        <taxon>Bacillati</taxon>
        <taxon>Bacillota</taxon>
        <taxon>Bacilli</taxon>
        <taxon>Bacillales</taxon>
        <taxon>Caryophanaceae</taxon>
        <taxon>Sporosarcina</taxon>
    </lineage>
</organism>
<protein>
    <recommendedName>
        <fullName evidence="4">Zinc ribbon domain-containing protein</fullName>
    </recommendedName>
</protein>
<keyword evidence="3" id="KW-1185">Reference proteome</keyword>
<feature type="transmembrane region" description="Helical" evidence="1">
    <location>
        <begin position="78"/>
        <end position="97"/>
    </location>
</feature>
<name>A0ABW0TZA1_9BACL</name>
<feature type="transmembrane region" description="Helical" evidence="1">
    <location>
        <begin position="216"/>
        <end position="238"/>
    </location>
</feature>
<keyword evidence="1" id="KW-1133">Transmembrane helix</keyword>
<proteinExistence type="predicted"/>
<accession>A0ABW0TZA1</accession>
<feature type="transmembrane region" description="Helical" evidence="1">
    <location>
        <begin position="182"/>
        <end position="204"/>
    </location>
</feature>
<evidence type="ECO:0000313" key="3">
    <source>
        <dbReference type="Proteomes" id="UP001596071"/>
    </source>
</evidence>
<evidence type="ECO:0008006" key="4">
    <source>
        <dbReference type="Google" id="ProtNLM"/>
    </source>
</evidence>
<feature type="transmembrane region" description="Helical" evidence="1">
    <location>
        <begin position="159"/>
        <end position="176"/>
    </location>
</feature>
<dbReference type="Proteomes" id="UP001596071">
    <property type="component" value="Unassembled WGS sequence"/>
</dbReference>
<keyword evidence="1" id="KW-0812">Transmembrane</keyword>
<reference evidence="3" key="1">
    <citation type="journal article" date="2019" name="Int. J. Syst. Evol. Microbiol.">
        <title>The Global Catalogue of Microorganisms (GCM) 10K type strain sequencing project: providing services to taxonomists for standard genome sequencing and annotation.</title>
        <authorList>
            <consortium name="The Broad Institute Genomics Platform"/>
            <consortium name="The Broad Institute Genome Sequencing Center for Infectious Disease"/>
            <person name="Wu L."/>
            <person name="Ma J."/>
        </authorList>
    </citation>
    <scope>NUCLEOTIDE SEQUENCE [LARGE SCALE GENOMIC DNA]</scope>
    <source>
        <strain evidence="3">KACC 11299</strain>
    </source>
</reference>
<dbReference type="RefSeq" id="WP_381446055.1">
    <property type="nucleotide sequence ID" value="NZ_JBHSNP010000027.1"/>
</dbReference>
<dbReference type="EMBL" id="JBHSNP010000027">
    <property type="protein sequence ID" value="MFC5604370.1"/>
    <property type="molecule type" value="Genomic_DNA"/>
</dbReference>